<name>A0A1W2GJD2_REIFA</name>
<dbReference type="Proteomes" id="UP000192472">
    <property type="component" value="Unassembled WGS sequence"/>
</dbReference>
<sequence>MKKLNGRYSKILLILLGVLVAIVIGFQSSAVGFDSEADLENQESVEQTPTFDPSGKLHLKLLSLLK</sequence>
<dbReference type="AlphaFoldDB" id="A0A1W2GJD2"/>
<accession>A0A1W2GJD2</accession>
<gene>
    <name evidence="1" type="ORF">SAMN04488029_2854</name>
</gene>
<dbReference type="EMBL" id="FWYF01000003">
    <property type="protein sequence ID" value="SMD36366.1"/>
    <property type="molecule type" value="Genomic_DNA"/>
</dbReference>
<protein>
    <submittedName>
        <fullName evidence="1">Uncharacterized protein</fullName>
    </submittedName>
</protein>
<reference evidence="1 2" key="1">
    <citation type="submission" date="2017-04" db="EMBL/GenBank/DDBJ databases">
        <authorList>
            <person name="Afonso C.L."/>
            <person name="Miller P.J."/>
            <person name="Scott M.A."/>
            <person name="Spackman E."/>
            <person name="Goraichik I."/>
            <person name="Dimitrov K.M."/>
            <person name="Suarez D.L."/>
            <person name="Swayne D.E."/>
        </authorList>
    </citation>
    <scope>NUCLEOTIDE SEQUENCE [LARGE SCALE GENOMIC DNA]</scope>
    <source>
        <strain evidence="1 2">DSM 26133</strain>
    </source>
</reference>
<organism evidence="1 2">
    <name type="scientific">Reichenbachiella faecimaris</name>
    <dbReference type="NCBI Taxonomy" id="692418"/>
    <lineage>
        <taxon>Bacteria</taxon>
        <taxon>Pseudomonadati</taxon>
        <taxon>Bacteroidota</taxon>
        <taxon>Cytophagia</taxon>
        <taxon>Cytophagales</taxon>
        <taxon>Reichenbachiellaceae</taxon>
        <taxon>Reichenbachiella</taxon>
    </lineage>
</organism>
<dbReference type="RefSeq" id="WP_084373506.1">
    <property type="nucleotide sequence ID" value="NZ_FWYF01000003.1"/>
</dbReference>
<keyword evidence="2" id="KW-1185">Reference proteome</keyword>
<dbReference type="STRING" id="692418.SAMN04488029_2854"/>
<evidence type="ECO:0000313" key="2">
    <source>
        <dbReference type="Proteomes" id="UP000192472"/>
    </source>
</evidence>
<evidence type="ECO:0000313" key="1">
    <source>
        <dbReference type="EMBL" id="SMD36366.1"/>
    </source>
</evidence>
<proteinExistence type="predicted"/>